<dbReference type="InterPro" id="IPR025483">
    <property type="entry name" value="Lipase_euk"/>
</dbReference>
<dbReference type="EnsemblMetazoa" id="XM_031927614">
    <property type="protein sequence ID" value="XP_031783474"/>
    <property type="gene ID" value="LOC100679822"/>
</dbReference>
<evidence type="ECO:0000259" key="9">
    <source>
        <dbReference type="Pfam" id="PF04083"/>
    </source>
</evidence>
<dbReference type="InterPro" id="IPR006693">
    <property type="entry name" value="AB_hydrolase_lipase"/>
</dbReference>
<name>A0A7M7QAM0_NASVI</name>
<proteinExistence type="inferred from homology"/>
<evidence type="ECO:0000313" key="10">
    <source>
        <dbReference type="EnsemblMetazoa" id="XP_031783474"/>
    </source>
</evidence>
<feature type="active site" description="Charge relay system" evidence="7">
    <location>
        <position position="423"/>
    </location>
</feature>
<evidence type="ECO:0000256" key="7">
    <source>
        <dbReference type="PIRSR" id="PIRSR000862-1"/>
    </source>
</evidence>
<dbReference type="Gene3D" id="3.40.50.1820">
    <property type="entry name" value="alpha/beta hydrolase"/>
    <property type="match status" value="1"/>
</dbReference>
<dbReference type="KEGG" id="nvi:100679822"/>
<keyword evidence="8" id="KW-0812">Transmembrane</keyword>
<dbReference type="GeneID" id="100679822"/>
<keyword evidence="11" id="KW-1185">Reference proteome</keyword>
<dbReference type="AlphaFoldDB" id="A0A7M7QAM0"/>
<comment type="similarity">
    <text evidence="1">Belongs to the AB hydrolase superfamily. Lipase family.</text>
</comment>
<dbReference type="OrthoDB" id="9974421at2759"/>
<keyword evidence="6" id="KW-0325">Glycoprotein</keyword>
<dbReference type="FunFam" id="3.40.50.1820:FF:000021">
    <property type="entry name" value="Lipase"/>
    <property type="match status" value="1"/>
</dbReference>
<dbReference type="PIRSF" id="PIRSF000862">
    <property type="entry name" value="Steryl_ester_lip"/>
    <property type="match status" value="1"/>
</dbReference>
<evidence type="ECO:0000256" key="4">
    <source>
        <dbReference type="ARBA" id="ARBA00022963"/>
    </source>
</evidence>
<evidence type="ECO:0000256" key="1">
    <source>
        <dbReference type="ARBA" id="ARBA00010701"/>
    </source>
</evidence>
<evidence type="ECO:0000256" key="3">
    <source>
        <dbReference type="ARBA" id="ARBA00022801"/>
    </source>
</evidence>
<dbReference type="SMR" id="A0A7M7QAM0"/>
<organism evidence="10 11">
    <name type="scientific">Nasonia vitripennis</name>
    <name type="common">Parasitic wasp</name>
    <dbReference type="NCBI Taxonomy" id="7425"/>
    <lineage>
        <taxon>Eukaryota</taxon>
        <taxon>Metazoa</taxon>
        <taxon>Ecdysozoa</taxon>
        <taxon>Arthropoda</taxon>
        <taxon>Hexapoda</taxon>
        <taxon>Insecta</taxon>
        <taxon>Pterygota</taxon>
        <taxon>Neoptera</taxon>
        <taxon>Endopterygota</taxon>
        <taxon>Hymenoptera</taxon>
        <taxon>Apocrita</taxon>
        <taxon>Proctotrupomorpha</taxon>
        <taxon>Chalcidoidea</taxon>
        <taxon>Pteromalidae</taxon>
        <taxon>Pteromalinae</taxon>
        <taxon>Nasonia</taxon>
    </lineage>
</organism>
<keyword evidence="8" id="KW-0472">Membrane</keyword>
<sequence length="449" mass="51555">MHRHPVIQCNKMLQFSVLVLSFIITFTATIEDAAAVSKQIFAPSKLFDLDNVLKDFNLTALSEAIGAFHPHAHLNVEEVVRLYNYDIEIHTVQTSDEYILELHRINGNKDKPKADGKPVVFLQHGLLASSMDWVIAGPERGLGFLLSDAGYDVWMGNVRGSRYSRQHKHLTVKDPNYWAFSWHEIGLRDLPAMIDHVLKTTGRHKLFYVGHSQGSTIFYVMASELPEYNDKINVMFSLAPVAYCSRMFSPIFQALSRFTTPLNLITDLIGVYEFKPSDQFYKNFTTTYCEKHAVTQPLCKNVVFMITGYNEDQLDTELLPAILAHIPAGASVNQFVHYAQIIKSGHFRQFDYGLKGNLARYHKLVPPSYNLKNVKAPVSLHYSTNDWLSDAMCKFFRKDVEKLHSKLPNPIGKFRVVHEKFNHLDYLYAKDIKMLLYDKIMSIMTRYMD</sequence>
<dbReference type="FunCoup" id="A0A7M7QAM0">
    <property type="interactions" value="94"/>
</dbReference>
<dbReference type="RefSeq" id="XP_031783474.1">
    <property type="nucleotide sequence ID" value="XM_031927614.1"/>
</dbReference>
<evidence type="ECO:0000256" key="8">
    <source>
        <dbReference type="SAM" id="Phobius"/>
    </source>
</evidence>
<evidence type="ECO:0000256" key="6">
    <source>
        <dbReference type="ARBA" id="ARBA00023180"/>
    </source>
</evidence>
<reference evidence="10" key="1">
    <citation type="submission" date="2021-01" db="UniProtKB">
        <authorList>
            <consortium name="EnsemblMetazoa"/>
        </authorList>
    </citation>
    <scope>IDENTIFICATION</scope>
</reference>
<dbReference type="GO" id="GO:0016788">
    <property type="term" value="F:hydrolase activity, acting on ester bonds"/>
    <property type="evidence" value="ECO:0007669"/>
    <property type="project" value="InterPro"/>
</dbReference>
<dbReference type="InParanoid" id="A0A7M7QAM0"/>
<evidence type="ECO:0000313" key="11">
    <source>
        <dbReference type="Proteomes" id="UP000002358"/>
    </source>
</evidence>
<keyword evidence="2" id="KW-0732">Signal</keyword>
<evidence type="ECO:0000256" key="5">
    <source>
        <dbReference type="ARBA" id="ARBA00023098"/>
    </source>
</evidence>
<keyword evidence="5" id="KW-0443">Lipid metabolism</keyword>
<feature type="transmembrane region" description="Helical" evidence="8">
    <location>
        <begin position="12"/>
        <end position="30"/>
    </location>
</feature>
<dbReference type="SUPFAM" id="SSF53474">
    <property type="entry name" value="alpha/beta-Hydrolases"/>
    <property type="match status" value="1"/>
</dbReference>
<feature type="active site" description="Nucleophile" evidence="7">
    <location>
        <position position="212"/>
    </location>
</feature>
<dbReference type="PANTHER" id="PTHR11005">
    <property type="entry name" value="LYSOSOMAL ACID LIPASE-RELATED"/>
    <property type="match status" value="1"/>
</dbReference>
<protein>
    <recommendedName>
        <fullName evidence="9">Partial AB-hydrolase lipase domain-containing protein</fullName>
    </recommendedName>
</protein>
<feature type="domain" description="Partial AB-hydrolase lipase" evidence="9">
    <location>
        <begin position="76"/>
        <end position="136"/>
    </location>
</feature>
<evidence type="ECO:0000256" key="2">
    <source>
        <dbReference type="ARBA" id="ARBA00022729"/>
    </source>
</evidence>
<dbReference type="GO" id="GO:0016042">
    <property type="term" value="P:lipid catabolic process"/>
    <property type="evidence" value="ECO:0007669"/>
    <property type="project" value="UniProtKB-KW"/>
</dbReference>
<accession>A0A7M7QAM0</accession>
<dbReference type="Proteomes" id="UP000002358">
    <property type="component" value="Chromosome 3"/>
</dbReference>
<feature type="active site" description="Charge relay system" evidence="7">
    <location>
        <position position="386"/>
    </location>
</feature>
<keyword evidence="3" id="KW-0378">Hydrolase</keyword>
<keyword evidence="4" id="KW-0442">Lipid degradation</keyword>
<dbReference type="InterPro" id="IPR029058">
    <property type="entry name" value="AB_hydrolase_fold"/>
</dbReference>
<dbReference type="Pfam" id="PF04083">
    <property type="entry name" value="Abhydro_lipase"/>
    <property type="match status" value="1"/>
</dbReference>
<keyword evidence="8" id="KW-1133">Transmembrane helix</keyword>